<dbReference type="Pfam" id="PF03796">
    <property type="entry name" value="DnaB_C"/>
    <property type="match status" value="1"/>
</dbReference>
<keyword evidence="8" id="KW-0238">DNA-binding</keyword>
<dbReference type="InterPro" id="IPR016136">
    <property type="entry name" value="DNA_helicase_N/primase_C"/>
</dbReference>
<evidence type="ECO:0000256" key="4">
    <source>
        <dbReference type="ARBA" id="ARBA00022741"/>
    </source>
</evidence>
<dbReference type="SUPFAM" id="SSF52540">
    <property type="entry name" value="P-loop containing nucleoside triphosphate hydrolases"/>
    <property type="match status" value="1"/>
</dbReference>
<dbReference type="GO" id="GO:0016787">
    <property type="term" value="F:hydrolase activity"/>
    <property type="evidence" value="ECO:0007669"/>
    <property type="project" value="UniProtKB-KW"/>
</dbReference>
<evidence type="ECO:0000256" key="7">
    <source>
        <dbReference type="ARBA" id="ARBA00022840"/>
    </source>
</evidence>
<keyword evidence="2" id="KW-0639">Primosome</keyword>
<dbReference type="Proteomes" id="UP000524535">
    <property type="component" value="Unassembled WGS sequence"/>
</dbReference>
<evidence type="ECO:0000313" key="13">
    <source>
        <dbReference type="EMBL" id="MBB4347972.1"/>
    </source>
</evidence>
<keyword evidence="4" id="KW-0547">Nucleotide-binding</keyword>
<dbReference type="Pfam" id="PF00772">
    <property type="entry name" value="DnaB"/>
    <property type="match status" value="1"/>
</dbReference>
<dbReference type="RefSeq" id="WP_183822022.1">
    <property type="nucleotide sequence ID" value="NZ_JACIGW010000001.1"/>
</dbReference>
<dbReference type="InterPro" id="IPR036185">
    <property type="entry name" value="DNA_heli_DnaB-like_N_sf"/>
</dbReference>
<comment type="catalytic activity">
    <reaction evidence="11">
        <text>ATP + H2O = ADP + phosphate + H(+)</text>
        <dbReference type="Rhea" id="RHEA:13065"/>
        <dbReference type="ChEBI" id="CHEBI:15377"/>
        <dbReference type="ChEBI" id="CHEBI:15378"/>
        <dbReference type="ChEBI" id="CHEBI:30616"/>
        <dbReference type="ChEBI" id="CHEBI:43474"/>
        <dbReference type="ChEBI" id="CHEBI:456216"/>
        <dbReference type="EC" id="5.6.2.3"/>
    </reaction>
</comment>
<dbReference type="GO" id="GO:0003677">
    <property type="term" value="F:DNA binding"/>
    <property type="evidence" value="ECO:0007669"/>
    <property type="project" value="UniProtKB-KW"/>
</dbReference>
<dbReference type="InterPro" id="IPR007693">
    <property type="entry name" value="DNA_helicase_DnaB-like_N"/>
</dbReference>
<evidence type="ECO:0000256" key="10">
    <source>
        <dbReference type="ARBA" id="ARBA00044969"/>
    </source>
</evidence>
<comment type="similarity">
    <text evidence="1">Belongs to the helicase family. DnaB subfamily.</text>
</comment>
<dbReference type="GO" id="GO:0005829">
    <property type="term" value="C:cytosol"/>
    <property type="evidence" value="ECO:0007669"/>
    <property type="project" value="TreeGrafter"/>
</dbReference>
<keyword evidence="9" id="KW-0413">Isomerase</keyword>
<dbReference type="AlphaFoldDB" id="A0A7W6T9W8"/>
<evidence type="ECO:0000256" key="6">
    <source>
        <dbReference type="ARBA" id="ARBA00022806"/>
    </source>
</evidence>
<accession>A0A7W6T9W8</accession>
<feature type="domain" description="SF4 helicase" evidence="12">
    <location>
        <begin position="187"/>
        <end position="477"/>
    </location>
</feature>
<evidence type="ECO:0000259" key="12">
    <source>
        <dbReference type="PROSITE" id="PS51199"/>
    </source>
</evidence>
<dbReference type="GO" id="GO:0043139">
    <property type="term" value="F:5'-3' DNA helicase activity"/>
    <property type="evidence" value="ECO:0007669"/>
    <property type="project" value="UniProtKB-EC"/>
</dbReference>
<dbReference type="EMBL" id="JACIGW010000001">
    <property type="protein sequence ID" value="MBB4347972.1"/>
    <property type="molecule type" value="Genomic_DNA"/>
</dbReference>
<dbReference type="EC" id="5.6.2.3" evidence="10"/>
<keyword evidence="3" id="KW-0235">DNA replication</keyword>
<dbReference type="GO" id="GO:1990077">
    <property type="term" value="C:primosome complex"/>
    <property type="evidence" value="ECO:0007669"/>
    <property type="project" value="UniProtKB-KW"/>
</dbReference>
<gene>
    <name evidence="14" type="ORF">GGE31_000105</name>
    <name evidence="13" type="ORF">GGE33_001680</name>
    <name evidence="15" type="ORF">GGE35_000104</name>
</gene>
<evidence type="ECO:0000256" key="11">
    <source>
        <dbReference type="ARBA" id="ARBA00048954"/>
    </source>
</evidence>
<proteinExistence type="inferred from homology"/>
<dbReference type="InterPro" id="IPR027417">
    <property type="entry name" value="P-loop_NTPase"/>
</dbReference>
<evidence type="ECO:0000256" key="3">
    <source>
        <dbReference type="ARBA" id="ARBA00022705"/>
    </source>
</evidence>
<dbReference type="InterPro" id="IPR007694">
    <property type="entry name" value="DNA_helicase_DnaB-like_C"/>
</dbReference>
<dbReference type="EMBL" id="JACIHM010000001">
    <property type="protein sequence ID" value="MBB4444322.1"/>
    <property type="molecule type" value="Genomic_DNA"/>
</dbReference>
<keyword evidence="6 14" id="KW-0347">Helicase</keyword>
<evidence type="ECO:0000256" key="8">
    <source>
        <dbReference type="ARBA" id="ARBA00023125"/>
    </source>
</evidence>
<evidence type="ECO:0000256" key="5">
    <source>
        <dbReference type="ARBA" id="ARBA00022801"/>
    </source>
</evidence>
<evidence type="ECO:0000256" key="9">
    <source>
        <dbReference type="ARBA" id="ARBA00023235"/>
    </source>
</evidence>
<keyword evidence="17" id="KW-1185">Reference proteome</keyword>
<keyword evidence="5 14" id="KW-0378">Hydrolase</keyword>
<evidence type="ECO:0000313" key="18">
    <source>
        <dbReference type="Proteomes" id="UP000576087"/>
    </source>
</evidence>
<dbReference type="PANTHER" id="PTHR30153">
    <property type="entry name" value="REPLICATIVE DNA HELICASE DNAB"/>
    <property type="match status" value="1"/>
</dbReference>
<evidence type="ECO:0000256" key="2">
    <source>
        <dbReference type="ARBA" id="ARBA00022515"/>
    </source>
</evidence>
<organism evidence="14 17">
    <name type="scientific">Aliirhizobium cellulosilyticum</name>
    <dbReference type="NCBI Taxonomy" id="393664"/>
    <lineage>
        <taxon>Bacteria</taxon>
        <taxon>Pseudomonadati</taxon>
        <taxon>Pseudomonadota</taxon>
        <taxon>Alphaproteobacteria</taxon>
        <taxon>Hyphomicrobiales</taxon>
        <taxon>Rhizobiaceae</taxon>
        <taxon>Aliirhizobium</taxon>
    </lineage>
</organism>
<dbReference type="Gene3D" id="1.10.860.10">
    <property type="entry name" value="DNAb Helicase, Chain A"/>
    <property type="match status" value="1"/>
</dbReference>
<evidence type="ECO:0000313" key="14">
    <source>
        <dbReference type="EMBL" id="MBB4409634.1"/>
    </source>
</evidence>
<dbReference type="GO" id="GO:0005524">
    <property type="term" value="F:ATP binding"/>
    <property type="evidence" value="ECO:0007669"/>
    <property type="project" value="UniProtKB-KW"/>
</dbReference>
<dbReference type="Proteomes" id="UP000520770">
    <property type="component" value="Unassembled WGS sequence"/>
</dbReference>
<evidence type="ECO:0000256" key="1">
    <source>
        <dbReference type="ARBA" id="ARBA00008428"/>
    </source>
</evidence>
<evidence type="ECO:0000313" key="15">
    <source>
        <dbReference type="EMBL" id="MBB4444322.1"/>
    </source>
</evidence>
<dbReference type="PROSITE" id="PS51199">
    <property type="entry name" value="SF4_HELICASE"/>
    <property type="match status" value="1"/>
</dbReference>
<evidence type="ECO:0000313" key="16">
    <source>
        <dbReference type="Proteomes" id="UP000520770"/>
    </source>
</evidence>
<evidence type="ECO:0000313" key="17">
    <source>
        <dbReference type="Proteomes" id="UP000524535"/>
    </source>
</evidence>
<dbReference type="GO" id="GO:0006269">
    <property type="term" value="P:DNA replication, synthesis of primer"/>
    <property type="evidence" value="ECO:0007669"/>
    <property type="project" value="UniProtKB-KW"/>
</dbReference>
<dbReference type="CDD" id="cd00984">
    <property type="entry name" value="DnaB_C"/>
    <property type="match status" value="1"/>
</dbReference>
<dbReference type="EMBL" id="JACIGY010000001">
    <property type="protein sequence ID" value="MBB4409634.1"/>
    <property type="molecule type" value="Genomic_DNA"/>
</dbReference>
<dbReference type="Proteomes" id="UP000576087">
    <property type="component" value="Unassembled WGS sequence"/>
</dbReference>
<keyword evidence="7" id="KW-0067">ATP-binding</keyword>
<sequence>MNAPVFKTDAYIIEVEQNVLGALMFDGDARDTMAILADRHFVYPFHQHLYRAIKSAREQYGTGNPVVVAKLIPDIEKTWLKKNSGEDVMQYLARLLGTATAGASASVENAKKIIDQWARLNLANEAGRVYAAANDPQADVRLIAHEAASAIDDIMSDVRAGASRKTRVSIGSAAGRAFEAASEARHTGTGLTGITWGLSDLNRLTGGIQRKDLTLVGARPSMGKTTFALSVAMKAAAAGSSIGFVSLEMDADKLACRAISDALYDWRKRVPYTSIIRGTMTDEEFDMVAEEQARMNALPILIDDQAGQTVTDIRTRAERLVEETQAHGNRLAVLFIDHLGLIRASSRYSGNRVNEIAEITSSLKGMARDLDIGVVLLSQLNRAVESRENKRPQLSDLRDSGAIEQDADTIAFIYRDAYYLERGEGGTPEEQFERADRLEACRNVMEFSVAKQRNGGLETVNLFADMAFSAVRNGARS</sequence>
<dbReference type="Gene3D" id="3.40.50.300">
    <property type="entry name" value="P-loop containing nucleotide triphosphate hydrolases"/>
    <property type="match status" value="1"/>
</dbReference>
<name>A0A7W6T9W8_9HYPH</name>
<dbReference type="SUPFAM" id="SSF48024">
    <property type="entry name" value="N-terminal domain of DnaB helicase"/>
    <property type="match status" value="1"/>
</dbReference>
<reference evidence="16 17" key="1">
    <citation type="submission" date="2020-08" db="EMBL/GenBank/DDBJ databases">
        <title>Genomic Encyclopedia of Type Strains, Phase IV (KMG-V): Genome sequencing to study the core and pangenomes of soil and plant-associated prokaryotes.</title>
        <authorList>
            <person name="Whitman W."/>
        </authorList>
    </citation>
    <scope>NUCLEOTIDE SEQUENCE [LARGE SCALE GENOMIC DNA]</scope>
    <source>
        <strain evidence="14 17">SEMIA 444</strain>
        <strain evidence="13 16">SEMIA 448</strain>
        <strain evidence="15 18">SEMIA 452</strain>
    </source>
</reference>
<dbReference type="PANTHER" id="PTHR30153:SF2">
    <property type="entry name" value="REPLICATIVE DNA HELICASE"/>
    <property type="match status" value="1"/>
</dbReference>
<comment type="caution">
    <text evidence="14">The sequence shown here is derived from an EMBL/GenBank/DDBJ whole genome shotgun (WGS) entry which is preliminary data.</text>
</comment>
<protein>
    <recommendedName>
        <fullName evidence="10">DNA 5'-3' helicase</fullName>
        <ecNumber evidence="10">5.6.2.3</ecNumber>
    </recommendedName>
</protein>